<accession>A0A365H0Q1</accession>
<organism evidence="1 2">
    <name type="scientific">Actinomadura craniellae</name>
    <dbReference type="NCBI Taxonomy" id="2231787"/>
    <lineage>
        <taxon>Bacteria</taxon>
        <taxon>Bacillati</taxon>
        <taxon>Actinomycetota</taxon>
        <taxon>Actinomycetes</taxon>
        <taxon>Streptosporangiales</taxon>
        <taxon>Thermomonosporaceae</taxon>
        <taxon>Actinomadura</taxon>
    </lineage>
</organism>
<evidence type="ECO:0000313" key="2">
    <source>
        <dbReference type="Proteomes" id="UP000251891"/>
    </source>
</evidence>
<sequence>MIKRIRFATRRGDVPPGTFPRVWTSVVAAAADAPPGVRPARVAVCTNLREFTGPAPRHDGIGVEWFTDAGHLHRFAEWLDTPPGRALTLRAGGVLDRARSPVVVADESVLRGADWLGRRWRDGGDRLKHMALARRADGLTPAEFSARWRGHAGRVGAAGAVAIPEHARGCAYVQNHPHPRSGGEWAYDAVNEVYFDDGADLRARIEWFRENLPEPGGDGLFGRSWFLAVRERIVSA</sequence>
<dbReference type="Proteomes" id="UP000251891">
    <property type="component" value="Unassembled WGS sequence"/>
</dbReference>
<gene>
    <name evidence="1" type="ORF">DPM19_23930</name>
</gene>
<dbReference type="AlphaFoldDB" id="A0A365H0Q1"/>
<keyword evidence="2" id="KW-1185">Reference proteome</keyword>
<name>A0A365H0Q1_9ACTN</name>
<dbReference type="SUPFAM" id="SSF54909">
    <property type="entry name" value="Dimeric alpha+beta barrel"/>
    <property type="match status" value="2"/>
</dbReference>
<reference evidence="1 2" key="1">
    <citation type="submission" date="2018-06" db="EMBL/GenBank/DDBJ databases">
        <title>Actinomadura craniellae sp. nov. isolated from marine sponge Craniella sp.</title>
        <authorList>
            <person name="Li L."/>
            <person name="Xu Q.H."/>
            <person name="Lin H.W."/>
            <person name="Lu Y.H."/>
        </authorList>
    </citation>
    <scope>NUCLEOTIDE SEQUENCE [LARGE SCALE GENOMIC DNA]</scope>
    <source>
        <strain evidence="1 2">LHW63021</strain>
    </source>
</reference>
<dbReference type="Gene3D" id="3.30.70.100">
    <property type="match status" value="1"/>
</dbReference>
<proteinExistence type="predicted"/>
<dbReference type="InterPro" id="IPR011008">
    <property type="entry name" value="Dimeric_a/b-barrel"/>
</dbReference>
<protein>
    <submittedName>
        <fullName evidence="1">Uncharacterized protein</fullName>
    </submittedName>
</protein>
<dbReference type="RefSeq" id="WP_111870254.1">
    <property type="nucleotide sequence ID" value="NZ_QLYX01000012.1"/>
</dbReference>
<evidence type="ECO:0000313" key="1">
    <source>
        <dbReference type="EMBL" id="RAY12647.1"/>
    </source>
</evidence>
<comment type="caution">
    <text evidence="1">The sequence shown here is derived from an EMBL/GenBank/DDBJ whole genome shotgun (WGS) entry which is preliminary data.</text>
</comment>
<dbReference type="EMBL" id="QLYX01000012">
    <property type="protein sequence ID" value="RAY12647.1"/>
    <property type="molecule type" value="Genomic_DNA"/>
</dbReference>